<sequence>MYSNPKLDEAGLKVLENQLAYEAMMNRKYSLYASYFNDAQLKNLCQKSSNKHKENYNNLLNYLLSHQ</sequence>
<keyword evidence="2" id="KW-1185">Reference proteome</keyword>
<dbReference type="AlphaFoldDB" id="A0A1M6QKK2"/>
<dbReference type="RefSeq" id="WP_073150833.1">
    <property type="nucleotide sequence ID" value="NZ_FRAG01000035.1"/>
</dbReference>
<accession>A0A1M6QKK2</accession>
<gene>
    <name evidence="1" type="ORF">SAMN02745912_02618</name>
</gene>
<dbReference type="OrthoDB" id="1956898at2"/>
<dbReference type="EMBL" id="FRAG01000035">
    <property type="protein sequence ID" value="SHK20695.1"/>
    <property type="molecule type" value="Genomic_DNA"/>
</dbReference>
<protein>
    <recommendedName>
        <fullName evidence="3">Coat F domain-containing protein</fullName>
    </recommendedName>
</protein>
<dbReference type="STRING" id="1121301.SAMN02745912_02618"/>
<evidence type="ECO:0008006" key="3">
    <source>
        <dbReference type="Google" id="ProtNLM"/>
    </source>
</evidence>
<proteinExistence type="predicted"/>
<name>A0A1M6QKK2_PARC5</name>
<evidence type="ECO:0000313" key="2">
    <source>
        <dbReference type="Proteomes" id="UP000184465"/>
    </source>
</evidence>
<dbReference type="Proteomes" id="UP000184465">
    <property type="component" value="Unassembled WGS sequence"/>
</dbReference>
<evidence type="ECO:0000313" key="1">
    <source>
        <dbReference type="EMBL" id="SHK20695.1"/>
    </source>
</evidence>
<organism evidence="1 2">
    <name type="scientific">Paramaledivibacter caminithermalis (strain DSM 15212 / CIP 107654 / DViRD3)</name>
    <name type="common">Clostridium caminithermale</name>
    <dbReference type="NCBI Taxonomy" id="1121301"/>
    <lineage>
        <taxon>Bacteria</taxon>
        <taxon>Bacillati</taxon>
        <taxon>Bacillota</taxon>
        <taxon>Clostridia</taxon>
        <taxon>Peptostreptococcales</taxon>
        <taxon>Caminicellaceae</taxon>
        <taxon>Paramaledivibacter</taxon>
    </lineage>
</organism>
<reference evidence="1 2" key="1">
    <citation type="submission" date="2016-11" db="EMBL/GenBank/DDBJ databases">
        <authorList>
            <person name="Jaros S."/>
            <person name="Januszkiewicz K."/>
            <person name="Wedrychowicz H."/>
        </authorList>
    </citation>
    <scope>NUCLEOTIDE SEQUENCE [LARGE SCALE GENOMIC DNA]</scope>
    <source>
        <strain evidence="1 2">DSM 15212</strain>
    </source>
</reference>